<evidence type="ECO:0000313" key="3">
    <source>
        <dbReference type="EMBL" id="TKI58181.1"/>
    </source>
</evidence>
<feature type="domain" description="Thiopeptide-type bacteriocin biosynthesis" evidence="2">
    <location>
        <begin position="812"/>
        <end position="1075"/>
    </location>
</feature>
<dbReference type="AlphaFoldDB" id="A0A4U2YFB2"/>
<dbReference type="Proteomes" id="UP000307841">
    <property type="component" value="Unassembled WGS sequence"/>
</dbReference>
<name>A0A4U2YFB2_9BACL</name>
<dbReference type="Pfam" id="PF14028">
    <property type="entry name" value="Lant_dehydr_C"/>
    <property type="match status" value="1"/>
</dbReference>
<evidence type="ECO:0000259" key="2">
    <source>
        <dbReference type="Pfam" id="PF14028"/>
    </source>
</evidence>
<organism evidence="3 4">
    <name type="scientific">Brevibacillus antibioticus</name>
    <dbReference type="NCBI Taxonomy" id="2570228"/>
    <lineage>
        <taxon>Bacteria</taxon>
        <taxon>Bacillati</taxon>
        <taxon>Bacillota</taxon>
        <taxon>Bacilli</taxon>
        <taxon>Bacillales</taxon>
        <taxon>Paenibacillaceae</taxon>
        <taxon>Brevibacillus</taxon>
    </lineage>
</organism>
<gene>
    <name evidence="3" type="ORF">E8L90_23870</name>
</gene>
<dbReference type="NCBIfam" id="TIGR03891">
    <property type="entry name" value="thiopep_ocin"/>
    <property type="match status" value="1"/>
</dbReference>
<dbReference type="EMBL" id="SZNK01000001">
    <property type="protein sequence ID" value="TKI58181.1"/>
    <property type="molecule type" value="Genomic_DNA"/>
</dbReference>
<proteinExistence type="predicted"/>
<protein>
    <submittedName>
        <fullName evidence="3">Lantibiotic dehydratase</fullName>
    </submittedName>
</protein>
<sequence>MRGARRFYHQHLLSFPHLQKEGSKVERQSKVKKHAKKESRSFFRTMDFFMLRTPLLPIDMFLELCHSDWKLENLDPRKQAIIRECLAVASPSLLESLSKLEQSDREQLEQVSRSLLRYGIRMSTRSTPFGLFSGIACGYFDSNTNLLVNKMEQHTKRSRPDMEWLLKIIQSLEENLDVVKQLRIQANTMSEVVGNRLSLPYITRYGQNHNGYQIENSSIAMNDLIALVLQNAREPILFMELLQIIKQSYPDTEDSRIESFLFQLVKNEFLFTSLRPHLTHSSPFDHLLAVLDRVEGIDELYQQLLSIRQEIIAYDQLKIGEGEAHFLSTLSKMKSVESSSSQLQVDLSLSTEQVTLPKSIAKDLSKAAELLWRLSPTHVGWPHLAEYKDSFIERYGFEREVPLLDLLDENRGLGAPATYENPMSKRNYTPSSHDKINEKILLQLLSHSLLTGCKEIELTDDLIEKLEPVSPKWEHVPLSMELYASLFAPSPEAMDNGDFTIHIGGNTGSTLAGKSFGRFTDMLGESFEEKLEQINQEHQKAYPDSIFAEVVYFPRHGRITNVVLSKSKRKYEILIGAPSTEHHSLNIPLSDLVVGATSDSFYLKSRSMNKEVIPVTGHMLNYVGSVPNVYRFLCELGMAKQRNWMPFSWGSFRHAPVLPRLRYGKIILVPATWNVDPALLSVSKKDGKEDWMEAVQIWKRQYQVPDYVYITDHDNKMLLDLKSERHLTELIRELQKLKSGEALVLTEVGAELKDCVVEGEDGAFHMECVFPLVKNTPVEASVTESVSVATGVQPRRAFISDQERLKMPGSDWLFYKLYCDETRMDEFIAFPLQILCEAMHAKGACQKVFFMRYTDPKPHIRLRFQATSIEGLQSIFSEMYPWTYEMQKQGYLSKTTIDTYDPEIERYGGPQLIPLAEELFSMDSIVVAQWLQLHRTKQMNIPLEKVAVISIIDLLHQFLHTIDEKLSFLNRIISYKAYLDDFRTDREFYLKAGRYTNDWQELKLLEGGSVLHQLFQVRSEAINNFSTVMHSLKAQSELYNSQEQIIGSIIHLHINRLLGVNREQERKVMTLARHTLHNLRYFLLQEESHTKETAHAF</sequence>
<reference evidence="3 4" key="1">
    <citation type="submission" date="2019-04" db="EMBL/GenBank/DDBJ databases">
        <title>Whole genome sequencing of Brevibacillus sp. TGS2-1.</title>
        <authorList>
            <person name="Choi A."/>
        </authorList>
    </citation>
    <scope>NUCLEOTIDE SEQUENCE [LARGE SCALE GENOMIC DNA]</scope>
    <source>
        <strain evidence="3 4">TGS2-1</strain>
    </source>
</reference>
<accession>A0A4U2YFB2</accession>
<keyword evidence="4" id="KW-1185">Reference proteome</keyword>
<dbReference type="InterPro" id="IPR023809">
    <property type="entry name" value="Thiopep_bacteriocin_synth_dom"/>
</dbReference>
<dbReference type="InterPro" id="IPR006827">
    <property type="entry name" value="Lant_deHydtase_N"/>
</dbReference>
<feature type="domain" description="Lantibiotic dehydratase N-terminal" evidence="1">
    <location>
        <begin position="79"/>
        <end position="730"/>
    </location>
</feature>
<dbReference type="Pfam" id="PF04738">
    <property type="entry name" value="Lant_dehydr_N"/>
    <property type="match status" value="1"/>
</dbReference>
<comment type="caution">
    <text evidence="3">The sequence shown here is derived from an EMBL/GenBank/DDBJ whole genome shotgun (WGS) entry which is preliminary data.</text>
</comment>
<evidence type="ECO:0000259" key="1">
    <source>
        <dbReference type="Pfam" id="PF04738"/>
    </source>
</evidence>
<evidence type="ECO:0000313" key="4">
    <source>
        <dbReference type="Proteomes" id="UP000307841"/>
    </source>
</evidence>